<evidence type="ECO:0000256" key="1">
    <source>
        <dbReference type="SAM" id="MobiDB-lite"/>
    </source>
</evidence>
<dbReference type="PANTHER" id="PTHR34278:SF1">
    <property type="entry name" value="PROTEIN THI031, PUTATIVE-RELATED"/>
    <property type="match status" value="1"/>
</dbReference>
<feature type="region of interest" description="Disordered" evidence="1">
    <location>
        <begin position="113"/>
        <end position="145"/>
    </location>
</feature>
<feature type="compositionally biased region" description="Acidic residues" evidence="1">
    <location>
        <begin position="119"/>
        <end position="134"/>
    </location>
</feature>
<dbReference type="PANTHER" id="PTHR34278">
    <property type="entry name" value="PROTEIN THI031, PUTATIVE-RELATED"/>
    <property type="match status" value="1"/>
</dbReference>
<keyword evidence="3" id="KW-1185">Reference proteome</keyword>
<feature type="region of interest" description="Disordered" evidence="1">
    <location>
        <begin position="170"/>
        <end position="196"/>
    </location>
</feature>
<organism evidence="2 3">
    <name type="scientific">Sphagnum troendelagicum</name>
    <dbReference type="NCBI Taxonomy" id="128251"/>
    <lineage>
        <taxon>Eukaryota</taxon>
        <taxon>Viridiplantae</taxon>
        <taxon>Streptophyta</taxon>
        <taxon>Embryophyta</taxon>
        <taxon>Bryophyta</taxon>
        <taxon>Sphagnophytina</taxon>
        <taxon>Sphagnopsida</taxon>
        <taxon>Sphagnales</taxon>
        <taxon>Sphagnaceae</taxon>
        <taxon>Sphagnum</taxon>
    </lineage>
</organism>
<name>A0ABP0TW30_9BRYO</name>
<accession>A0ABP0TW30</accession>
<sequence>MRREGKVSGKPTNRTRATGKCRKVGCPGCHSHPVNKSVVKAKGHVKRTALDITVNHHLDDWRVCAEITYDSEADLNANSGIWGSSESAAAEGKLVLDYPMSEYDEEKKIYEHQSAAESGVEDPGIEDAGEEQAVDSDSSSVEENMEAEFPDFEAFRHEFESFKSEIEAAGKQASLPVSEDSWSGIELSDDDRSEISWDDWSLVDEAVV</sequence>
<evidence type="ECO:0008006" key="4">
    <source>
        <dbReference type="Google" id="ProtNLM"/>
    </source>
</evidence>
<proteinExistence type="predicted"/>
<protein>
    <recommendedName>
        <fullName evidence="4">Transposase</fullName>
    </recommendedName>
</protein>
<evidence type="ECO:0000313" key="2">
    <source>
        <dbReference type="EMBL" id="CAK9206527.1"/>
    </source>
</evidence>
<dbReference type="Proteomes" id="UP001497512">
    <property type="component" value="Chromosome 15"/>
</dbReference>
<reference evidence="2" key="1">
    <citation type="submission" date="2024-02" db="EMBL/GenBank/DDBJ databases">
        <authorList>
            <consortium name="ELIXIR-Norway"/>
            <consortium name="Elixir Norway"/>
        </authorList>
    </citation>
    <scope>NUCLEOTIDE SEQUENCE</scope>
</reference>
<gene>
    <name evidence="2" type="ORF">CSSPTR1EN2_LOCUS8393</name>
</gene>
<evidence type="ECO:0000313" key="3">
    <source>
        <dbReference type="Proteomes" id="UP001497512"/>
    </source>
</evidence>
<dbReference type="EMBL" id="OZ019907">
    <property type="protein sequence ID" value="CAK9206527.1"/>
    <property type="molecule type" value="Genomic_DNA"/>
</dbReference>